<reference evidence="6" key="1">
    <citation type="submission" date="2020-09" db="EMBL/GenBank/DDBJ databases">
        <title>Streptomyces canutascabiei sp. nov., which causes potato common scab and is distributed across the world.</title>
        <authorList>
            <person name="Nguyen H.P."/>
            <person name="Weisberg A.J."/>
            <person name="Chang J.H."/>
            <person name="Clarke C.R."/>
        </authorList>
    </citation>
    <scope>NUCLEOTIDE SEQUENCE</scope>
    <source>
        <strain evidence="6">ID-01-6.2a</strain>
    </source>
</reference>
<dbReference type="InterPro" id="IPR015421">
    <property type="entry name" value="PyrdxlP-dep_Trfase_major"/>
</dbReference>
<organism evidence="6 7">
    <name type="scientific">Streptomyces caniscabiei</name>
    <dbReference type="NCBI Taxonomy" id="2746961"/>
    <lineage>
        <taxon>Bacteria</taxon>
        <taxon>Bacillati</taxon>
        <taxon>Actinomycetota</taxon>
        <taxon>Actinomycetes</taxon>
        <taxon>Kitasatosporales</taxon>
        <taxon>Streptomycetaceae</taxon>
        <taxon>Streptomyces</taxon>
    </lineage>
</organism>
<dbReference type="Pfam" id="PF11991">
    <property type="entry name" value="Trp_DMAT"/>
    <property type="match status" value="1"/>
</dbReference>
<evidence type="ECO:0000313" key="7">
    <source>
        <dbReference type="Proteomes" id="UP000661025"/>
    </source>
</evidence>
<name>A0A927LC30_9ACTN</name>
<dbReference type="Gene3D" id="3.40.640.10">
    <property type="entry name" value="Type I PLP-dependent aspartate aminotransferase-like (Major domain)"/>
    <property type="match status" value="1"/>
</dbReference>
<dbReference type="PANTHER" id="PTHR32325">
    <property type="entry name" value="BETA-ELIMINATING LYASE-LIKE PROTEIN-RELATED"/>
    <property type="match status" value="1"/>
</dbReference>
<dbReference type="AlphaFoldDB" id="A0A927LC30"/>
<dbReference type="Proteomes" id="UP000661025">
    <property type="component" value="Unassembled WGS sequence"/>
</dbReference>
<dbReference type="GO" id="GO:0009034">
    <property type="term" value="F:tryptophanase activity"/>
    <property type="evidence" value="ECO:0007669"/>
    <property type="project" value="UniProtKB-EC"/>
</dbReference>
<dbReference type="Pfam" id="PF01212">
    <property type="entry name" value="Beta_elim_lyase"/>
    <property type="match status" value="1"/>
</dbReference>
<accession>A0A927LC30</accession>
<evidence type="ECO:0000256" key="1">
    <source>
        <dbReference type="ARBA" id="ARBA00001933"/>
    </source>
</evidence>
<dbReference type="InterPro" id="IPR017795">
    <property type="entry name" value="ABBA_NscD-like"/>
</dbReference>
<comment type="caution">
    <text evidence="6">The sequence shown here is derived from an EMBL/GenBank/DDBJ whole genome shotgun (WGS) entry which is preliminary data.</text>
</comment>
<evidence type="ECO:0000256" key="3">
    <source>
        <dbReference type="ARBA" id="ARBA00022679"/>
    </source>
</evidence>
<dbReference type="GeneID" id="79935556"/>
<keyword evidence="3" id="KW-0808">Transferase</keyword>
<dbReference type="SUPFAM" id="SSF53383">
    <property type="entry name" value="PLP-dependent transferases"/>
    <property type="match status" value="1"/>
</dbReference>
<proteinExistence type="inferred from homology"/>
<feature type="domain" description="Aromatic amino acid beta-eliminating lyase/threonine aldolase" evidence="5">
    <location>
        <begin position="433"/>
        <end position="808"/>
    </location>
</feature>
<evidence type="ECO:0000259" key="5">
    <source>
        <dbReference type="Pfam" id="PF01212"/>
    </source>
</evidence>
<sequence>MSPLGSGTGSTPGDRTLGALVTGQLLRLCEVSGLGPTDARNYARLLTDSLGSVAERPLNLPPPSLSFLSDDSTPVEYSLSLTPDAPPAVRVLLEPGCGAGDLRENGRVGLGAVRAMARSWGFATDQLDALEDLFLPADPQGPLALWIALELRPGGVPKVKVYLNPSASGGDQAAETVRTALDRLGHRDAFDALPPADGYPFFALDLGDWAAPRVKIYTTHRDLAVADVGALCRMENGPDGATLEEFLRTAGGVDAAADGAGALPEARFDRRPVLSCHSFTRTTGGPTGFTLHVPVRDYARDDAEALRRAGAVLGRHGMDPGALDRPLAAVTGRRLTDGVGLVAYVALVHEQDRPARVTAYLSSEAYAVRPPNGHRHIEHEPFSSMLGARTLMEPYRIKVVEPIALTTREQREAALERVHYNLFDLRAEEVTIDLLSDSGTGAISAAQLAAGMEGDESYAGSRSFYRFHETVTELTGYRHILPAHQGRAAERILFTNLLEPGGIVLANTHFDTTRANVELSGCQAHDIPCAEARDLDSVLPFKGNIDLDRLRQTLEGPDGSRVRVVIMTITNNGGGGQPVSMENLKQTAEICRRHGVPMILDAARFAENAWLVTRHEEAYRDRTPRQVAEEAFRLADGCVMSAKKDGIVHIGGFIGLNDPELAEKCERLLIATEGFATYGGLAGRDLDMMATGLLEVTEPAYLAERADVASHLADRVRAAGVDLLEPPGLHALYLNAGRLLPHIPPHHYPGHALACRLYLEGGIRSAELGSLYLGEEDEDGNPIKSAPYELVRLALPRRVYTRSHYDHVGRTLERIAKERESVHGYRIVEQSPILRHFRAKLQPVTA</sequence>
<keyword evidence="6" id="KW-0456">Lyase</keyword>
<dbReference type="InterPro" id="IPR033964">
    <property type="entry name" value="ABBA"/>
</dbReference>
<evidence type="ECO:0000256" key="4">
    <source>
        <dbReference type="ARBA" id="ARBA00022898"/>
    </source>
</evidence>
<evidence type="ECO:0000313" key="6">
    <source>
        <dbReference type="EMBL" id="MBD9726278.1"/>
    </source>
</evidence>
<protein>
    <submittedName>
        <fullName evidence="6">Tryptophanase</fullName>
        <ecNumber evidence="6">4.1.99.1</ecNumber>
    </submittedName>
</protein>
<dbReference type="RefSeq" id="WP_086801179.1">
    <property type="nucleotide sequence ID" value="NZ_CP119182.1"/>
</dbReference>
<keyword evidence="4" id="KW-0663">Pyridoxal phosphate</keyword>
<dbReference type="GO" id="GO:0009820">
    <property type="term" value="P:alkaloid metabolic process"/>
    <property type="evidence" value="ECO:0007669"/>
    <property type="project" value="InterPro"/>
</dbReference>
<comment type="similarity">
    <text evidence="2">Belongs to the beta-eliminating lyase family.</text>
</comment>
<dbReference type="SFLD" id="SFLDG01162">
    <property type="entry name" value="I"/>
    <property type="match status" value="1"/>
</dbReference>
<evidence type="ECO:0000256" key="2">
    <source>
        <dbReference type="ARBA" id="ARBA00009721"/>
    </source>
</evidence>
<comment type="cofactor">
    <cofactor evidence="1">
        <name>pyridoxal 5'-phosphate</name>
        <dbReference type="ChEBI" id="CHEBI:597326"/>
    </cofactor>
</comment>
<gene>
    <name evidence="6" type="ORF">IHE70_24255</name>
</gene>
<dbReference type="InterPro" id="IPR015422">
    <property type="entry name" value="PyrdxlP-dep_Trfase_small"/>
</dbReference>
<dbReference type="PANTHER" id="PTHR32325:SF4">
    <property type="entry name" value="TRYPTOPHANASE"/>
    <property type="match status" value="1"/>
</dbReference>
<dbReference type="InterPro" id="IPR001597">
    <property type="entry name" value="ArAA_b-elim_lyase/Thr_aldolase"/>
</dbReference>
<dbReference type="EC" id="4.1.99.1" evidence="6"/>
<dbReference type="Gene3D" id="3.90.1150.10">
    <property type="entry name" value="Aspartate Aminotransferase, domain 1"/>
    <property type="match status" value="1"/>
</dbReference>
<dbReference type="SFLD" id="SFLDS00036">
    <property type="entry name" value="Aromatic_Prenyltransferase"/>
    <property type="match status" value="1"/>
</dbReference>
<dbReference type="InterPro" id="IPR015424">
    <property type="entry name" value="PyrdxlP-dep_Trfase"/>
</dbReference>
<dbReference type="GO" id="GO:0016765">
    <property type="term" value="F:transferase activity, transferring alkyl or aryl (other than methyl) groups"/>
    <property type="evidence" value="ECO:0007669"/>
    <property type="project" value="InterPro"/>
</dbReference>
<dbReference type="NCBIfam" id="NF009709">
    <property type="entry name" value="PRK13238.1"/>
    <property type="match status" value="1"/>
</dbReference>
<dbReference type="EMBL" id="JACYXT010000010">
    <property type="protein sequence ID" value="MBD9726278.1"/>
    <property type="molecule type" value="Genomic_DNA"/>
</dbReference>